<keyword evidence="5" id="KW-0812">Transmembrane</keyword>
<evidence type="ECO:0000256" key="1">
    <source>
        <dbReference type="ARBA" id="ARBA00001946"/>
    </source>
</evidence>
<dbReference type="SUPFAM" id="SSF88723">
    <property type="entry name" value="PIN domain-like"/>
    <property type="match status" value="1"/>
</dbReference>
<sequence length="383" mass="42384">MIYRILRYVIAILVGTAAYVGMDTLAPIIDPYLVLQFEIFGDMSLTVARLGVLIFGTVLGVIIGYLISSFILKQGLVVSKRLERVLSHIPNQELIAGTIGLLFGLIIANLIGVAFNQVPIIGPYIPIILSAIFGYSGLKIMARKGPEIYLNYVQQWREDGPKKPGRFKMFSNHKNDKSESTPKLLDTSVIIDGRIKELCGTGFIEGPLVVPLFVLNELQIISDSADATKRNRGRRGLDILKEMQDANNVAIEVVEDDYDDLTEVDSKLMRLALDKQWKLMTNDFNLNKVARVQGITVLNLNELANVLKPVLIAGEWIRVQIMKEGKEIHQGVAYLDDGTMIVVEDGRPYVGQSVEVMVTSILQTSAGRMIFARVDGGQHGQGN</sequence>
<keyword evidence="5" id="KW-0472">Membrane</keyword>
<name>A0A239Z6D3_9FIRM</name>
<evidence type="ECO:0000256" key="4">
    <source>
        <dbReference type="ARBA" id="ARBA00022842"/>
    </source>
</evidence>
<keyword evidence="5" id="KW-1133">Transmembrane helix</keyword>
<dbReference type="InterPro" id="IPR002792">
    <property type="entry name" value="TRAM_dom"/>
</dbReference>
<dbReference type="CDD" id="cd09877">
    <property type="entry name" value="PIN_YacL-like"/>
    <property type="match status" value="1"/>
</dbReference>
<dbReference type="RefSeq" id="WP_095065986.1">
    <property type="nucleotide sequence ID" value="NZ_LT906470.1"/>
</dbReference>
<proteinExistence type="predicted"/>
<dbReference type="PROSITE" id="PS50926">
    <property type="entry name" value="TRAM"/>
    <property type="match status" value="1"/>
</dbReference>
<dbReference type="KEGG" id="vrm:44547418_01031"/>
<dbReference type="InterPro" id="IPR029060">
    <property type="entry name" value="PIN-like_dom_sf"/>
</dbReference>
<keyword evidence="3" id="KW-0378">Hydrolase</keyword>
<dbReference type="Gene3D" id="3.40.50.1010">
    <property type="entry name" value="5'-nuclease"/>
    <property type="match status" value="1"/>
</dbReference>
<keyword evidence="2" id="KW-0540">Nuclease</keyword>
<dbReference type="GO" id="GO:0004518">
    <property type="term" value="F:nuclease activity"/>
    <property type="evidence" value="ECO:0007669"/>
    <property type="project" value="UniProtKB-KW"/>
</dbReference>
<evidence type="ECO:0000259" key="6">
    <source>
        <dbReference type="PROSITE" id="PS50926"/>
    </source>
</evidence>
<evidence type="ECO:0000256" key="3">
    <source>
        <dbReference type="ARBA" id="ARBA00022801"/>
    </source>
</evidence>
<comment type="cofactor">
    <cofactor evidence="1">
        <name>Mg(2+)</name>
        <dbReference type="ChEBI" id="CHEBI:18420"/>
    </cofactor>
</comment>
<feature type="transmembrane region" description="Helical" evidence="5">
    <location>
        <begin position="49"/>
        <end position="72"/>
    </location>
</feature>
<dbReference type="InterPro" id="IPR052041">
    <property type="entry name" value="Nucleic_acid_metab_PIN/TRAM"/>
</dbReference>
<feature type="transmembrane region" description="Helical" evidence="5">
    <location>
        <begin position="5"/>
        <end position="29"/>
    </location>
</feature>
<keyword evidence="8" id="KW-1185">Reference proteome</keyword>
<protein>
    <submittedName>
        <fullName evidence="7">Uncharacterized PIN and TRAM-domain containing protein TTHA0540</fullName>
    </submittedName>
</protein>
<dbReference type="Proteomes" id="UP000214973">
    <property type="component" value="Chromosome 1"/>
</dbReference>
<keyword evidence="4" id="KW-0460">Magnesium</keyword>
<evidence type="ECO:0000313" key="8">
    <source>
        <dbReference type="Proteomes" id="UP000214973"/>
    </source>
</evidence>
<dbReference type="AlphaFoldDB" id="A0A239Z6D3"/>
<dbReference type="EMBL" id="LT906470">
    <property type="protein sequence ID" value="SNV66114.1"/>
    <property type="molecule type" value="Genomic_DNA"/>
</dbReference>
<dbReference type="InterPro" id="IPR002716">
    <property type="entry name" value="PIN_dom"/>
</dbReference>
<feature type="domain" description="TRAM" evidence="6">
    <location>
        <begin position="310"/>
        <end position="371"/>
    </location>
</feature>
<dbReference type="PANTHER" id="PTHR11603">
    <property type="entry name" value="AAA FAMILY ATPASE"/>
    <property type="match status" value="1"/>
</dbReference>
<evidence type="ECO:0000256" key="5">
    <source>
        <dbReference type="SAM" id="Phobius"/>
    </source>
</evidence>
<accession>A0A239Z6D3</accession>
<reference evidence="7 8" key="1">
    <citation type="submission" date="2017-06" db="EMBL/GenBank/DDBJ databases">
        <authorList>
            <consortium name="Pathogen Informatics"/>
        </authorList>
    </citation>
    <scope>NUCLEOTIDE SEQUENCE [LARGE SCALE GENOMIC DNA]</scope>
    <source>
        <strain evidence="7 8">NCTC12018</strain>
    </source>
</reference>
<organism evidence="7 8">
    <name type="scientific">Veillonella rodentium</name>
    <dbReference type="NCBI Taxonomy" id="248315"/>
    <lineage>
        <taxon>Bacteria</taxon>
        <taxon>Bacillati</taxon>
        <taxon>Bacillota</taxon>
        <taxon>Negativicutes</taxon>
        <taxon>Veillonellales</taxon>
        <taxon>Veillonellaceae</taxon>
        <taxon>Veillonella</taxon>
    </lineage>
</organism>
<feature type="transmembrane region" description="Helical" evidence="5">
    <location>
        <begin position="121"/>
        <end position="138"/>
    </location>
</feature>
<dbReference type="PANTHER" id="PTHR11603:SF147">
    <property type="entry name" value="MEMBRANE PROTEIN"/>
    <property type="match status" value="1"/>
</dbReference>
<evidence type="ECO:0000256" key="2">
    <source>
        <dbReference type="ARBA" id="ARBA00022722"/>
    </source>
</evidence>
<evidence type="ECO:0000313" key="7">
    <source>
        <dbReference type="EMBL" id="SNV66114.1"/>
    </source>
</evidence>
<gene>
    <name evidence="7" type="ORF">SAMEA44547418_01031</name>
</gene>
<feature type="transmembrane region" description="Helical" evidence="5">
    <location>
        <begin position="93"/>
        <end position="115"/>
    </location>
</feature>
<dbReference type="SMART" id="SM00670">
    <property type="entry name" value="PINc"/>
    <property type="match status" value="1"/>
</dbReference>
<dbReference type="GO" id="GO:0016787">
    <property type="term" value="F:hydrolase activity"/>
    <property type="evidence" value="ECO:0007669"/>
    <property type="project" value="UniProtKB-KW"/>
</dbReference>